<sequence length="454" mass="49368">MDTAYLLLRYAAALVIIMVTTRIRRHLRRKKVVAFLHPYAAQGGGGERVLWVAVAALRKARPDVRIVIYSGDGLSAKELVAHARERFGVAVPDVTIQPVCTRRLTNAKTWPVATMAGQALGAMILAMESVLRTPPDVLVDTTGLAFGVPLAKLLAGCAAAAYVHYPAVSQDMLDALDRPAFNNSKRWVRLRRVKAVYYRLLGKVYGWCGRRHDVVMANSSWTRGHIQQVWGRGALLAYPPCGAMKGITRKETGKVTVLSLAQFRPEKDQMKQLEAWALLPPETRRKAKLVIAGAVRHADDQRVLDALKRQAVGMDGVEFLVSAPRHEIMALLQTASVGLHTMRLEHFGIAVVEFMAASLVVVAHASGGPLLDIVGTSGERGFLATDARDYAAKLSSIIEMDASSRRKIGENARAFVAERFSDSAFGRTFVSALAVLLNPARPPAAATVLKGGLN</sequence>
<dbReference type="OrthoDB" id="2276068at2759"/>
<keyword evidence="8" id="KW-0256">Endoplasmic reticulum</keyword>
<dbReference type="Pfam" id="PF15924">
    <property type="entry name" value="ALG11_N"/>
    <property type="match status" value="1"/>
</dbReference>
<reference evidence="15" key="1">
    <citation type="submission" date="2021-11" db="EMBL/GenBank/DDBJ databases">
        <authorList>
            <consortium name="Genoscope - CEA"/>
            <person name="William W."/>
        </authorList>
    </citation>
    <scope>NUCLEOTIDE SEQUENCE</scope>
</reference>
<keyword evidence="5" id="KW-0328">Glycosyltransferase</keyword>
<evidence type="ECO:0000256" key="4">
    <source>
        <dbReference type="ARBA" id="ARBA00022018"/>
    </source>
</evidence>
<evidence type="ECO:0000256" key="12">
    <source>
        <dbReference type="SAM" id="Phobius"/>
    </source>
</evidence>
<evidence type="ECO:0000256" key="1">
    <source>
        <dbReference type="ARBA" id="ARBA00004389"/>
    </source>
</evidence>
<evidence type="ECO:0000256" key="10">
    <source>
        <dbReference type="ARBA" id="ARBA00023136"/>
    </source>
</evidence>
<evidence type="ECO:0000256" key="9">
    <source>
        <dbReference type="ARBA" id="ARBA00022989"/>
    </source>
</evidence>
<dbReference type="InterPro" id="IPR031814">
    <property type="entry name" value="ALG11_N"/>
</dbReference>
<dbReference type="AlphaFoldDB" id="A0A8J2SK43"/>
<feature type="domain" description="ALG11 mannosyltransferase N-terminal" evidence="14">
    <location>
        <begin position="31"/>
        <end position="230"/>
    </location>
</feature>
<comment type="pathway">
    <text evidence="2">Protein modification; protein glycosylation.</text>
</comment>
<evidence type="ECO:0000256" key="3">
    <source>
        <dbReference type="ARBA" id="ARBA00012645"/>
    </source>
</evidence>
<dbReference type="EMBL" id="CAKKNE010000004">
    <property type="protein sequence ID" value="CAH0374443.1"/>
    <property type="molecule type" value="Genomic_DNA"/>
</dbReference>
<evidence type="ECO:0000313" key="16">
    <source>
        <dbReference type="Proteomes" id="UP000789595"/>
    </source>
</evidence>
<evidence type="ECO:0000256" key="2">
    <source>
        <dbReference type="ARBA" id="ARBA00004922"/>
    </source>
</evidence>
<dbReference type="GO" id="GO:0005789">
    <property type="term" value="C:endoplasmic reticulum membrane"/>
    <property type="evidence" value="ECO:0007669"/>
    <property type="project" value="UniProtKB-SubCell"/>
</dbReference>
<protein>
    <recommendedName>
        <fullName evidence="4">GDP-Man:Man(3)GlcNAc(2)-PP-Dol alpha-1,2-mannosyltransferase</fullName>
        <ecNumber evidence="3">2.4.1.131</ecNumber>
    </recommendedName>
</protein>
<evidence type="ECO:0000313" key="15">
    <source>
        <dbReference type="EMBL" id="CAH0374443.1"/>
    </source>
</evidence>
<keyword evidence="10 12" id="KW-0472">Membrane</keyword>
<accession>A0A8J2SK43</accession>
<name>A0A8J2SK43_9STRA</name>
<evidence type="ECO:0000256" key="8">
    <source>
        <dbReference type="ARBA" id="ARBA00022824"/>
    </source>
</evidence>
<comment type="caution">
    <text evidence="15">The sequence shown here is derived from an EMBL/GenBank/DDBJ whole genome shotgun (WGS) entry which is preliminary data.</text>
</comment>
<feature type="domain" description="Glycosyl transferase family 1" evidence="13">
    <location>
        <begin position="248"/>
        <end position="414"/>
    </location>
</feature>
<evidence type="ECO:0000256" key="11">
    <source>
        <dbReference type="ARBA" id="ARBA00045065"/>
    </source>
</evidence>
<dbReference type="Gene3D" id="3.40.50.2000">
    <property type="entry name" value="Glycogen Phosphorylase B"/>
    <property type="match status" value="1"/>
</dbReference>
<feature type="transmembrane region" description="Helical" evidence="12">
    <location>
        <begin position="6"/>
        <end position="23"/>
    </location>
</feature>
<evidence type="ECO:0000256" key="5">
    <source>
        <dbReference type="ARBA" id="ARBA00022676"/>
    </source>
</evidence>
<dbReference type="Proteomes" id="UP000789595">
    <property type="component" value="Unassembled WGS sequence"/>
</dbReference>
<dbReference type="EC" id="2.4.1.131" evidence="3"/>
<dbReference type="InterPro" id="IPR038013">
    <property type="entry name" value="ALG11"/>
</dbReference>
<evidence type="ECO:0000256" key="7">
    <source>
        <dbReference type="ARBA" id="ARBA00022692"/>
    </source>
</evidence>
<dbReference type="GO" id="GO:0006487">
    <property type="term" value="P:protein N-linked glycosylation"/>
    <property type="evidence" value="ECO:0007669"/>
    <property type="project" value="TreeGrafter"/>
</dbReference>
<keyword evidence="16" id="KW-1185">Reference proteome</keyword>
<dbReference type="PANTHER" id="PTHR45919">
    <property type="entry name" value="GDP-MAN:MAN(3)GLCNAC(2)-PP-DOL ALPHA-1,2-MANNOSYLTRANSFERASE"/>
    <property type="match status" value="1"/>
</dbReference>
<dbReference type="SUPFAM" id="SSF53756">
    <property type="entry name" value="UDP-Glycosyltransferase/glycogen phosphorylase"/>
    <property type="match status" value="1"/>
</dbReference>
<comment type="subcellular location">
    <subcellularLocation>
        <location evidence="1">Endoplasmic reticulum membrane</location>
        <topology evidence="1">Single-pass membrane protein</topology>
    </subcellularLocation>
</comment>
<dbReference type="GO" id="GO:0004377">
    <property type="term" value="F:GDP-Man:Man(3)GlcNAc(2)-PP-Dol alpha-1,2-mannosyltransferase activity"/>
    <property type="evidence" value="ECO:0007669"/>
    <property type="project" value="UniProtKB-EC"/>
</dbReference>
<comment type="catalytic activity">
    <reaction evidence="11">
        <text>an alpha-D-Man-(1-&gt;3)-[alpha-D-Man-(1-&gt;6)]-beta-D-Man-(1-&gt;4)-beta-D-GlcNAc-(1-&gt;4)-alpha-D-GlcNAc-diphospho-di-trans,poly-cis-dolichol + 2 GDP-alpha-D-mannose = an alpha-D-Man-(1-&gt;2)-alpha-D-Man-(1-&gt;2)-alpha-D-Man-(1-&gt;3)-[alpha-D-Man-(1-&gt;6)]-beta-D-Man-(1-&gt;4)-beta-D-GlcNAc-(1-&gt;4)-alpha-D-GlcNAc-diphospho-di-trans,poly-cis-dolichol + 2 GDP + 2 H(+)</text>
        <dbReference type="Rhea" id="RHEA:29523"/>
        <dbReference type="Rhea" id="RHEA-COMP:19515"/>
        <dbReference type="Rhea" id="RHEA-COMP:19516"/>
        <dbReference type="ChEBI" id="CHEBI:15378"/>
        <dbReference type="ChEBI" id="CHEBI:57527"/>
        <dbReference type="ChEBI" id="CHEBI:58189"/>
        <dbReference type="ChEBI" id="CHEBI:132511"/>
        <dbReference type="ChEBI" id="CHEBI:132515"/>
        <dbReference type="EC" id="2.4.1.131"/>
    </reaction>
    <physiologicalReaction direction="left-to-right" evidence="11">
        <dbReference type="Rhea" id="RHEA:29524"/>
    </physiologicalReaction>
</comment>
<gene>
    <name evidence="15" type="ORF">PECAL_4P17220</name>
</gene>
<evidence type="ECO:0000259" key="14">
    <source>
        <dbReference type="Pfam" id="PF15924"/>
    </source>
</evidence>
<dbReference type="InterPro" id="IPR001296">
    <property type="entry name" value="Glyco_trans_1"/>
</dbReference>
<evidence type="ECO:0000256" key="6">
    <source>
        <dbReference type="ARBA" id="ARBA00022679"/>
    </source>
</evidence>
<keyword evidence="6" id="KW-0808">Transferase</keyword>
<keyword evidence="7 12" id="KW-0812">Transmembrane</keyword>
<organism evidence="15 16">
    <name type="scientific">Pelagomonas calceolata</name>
    <dbReference type="NCBI Taxonomy" id="35677"/>
    <lineage>
        <taxon>Eukaryota</taxon>
        <taxon>Sar</taxon>
        <taxon>Stramenopiles</taxon>
        <taxon>Ochrophyta</taxon>
        <taxon>Pelagophyceae</taxon>
        <taxon>Pelagomonadales</taxon>
        <taxon>Pelagomonadaceae</taxon>
        <taxon>Pelagomonas</taxon>
    </lineage>
</organism>
<dbReference type="PANTHER" id="PTHR45919:SF1">
    <property type="entry name" value="GDP-MAN:MAN(3)GLCNAC(2)-PP-DOL ALPHA-1,2-MANNOSYLTRANSFERASE"/>
    <property type="match status" value="1"/>
</dbReference>
<dbReference type="Pfam" id="PF00534">
    <property type="entry name" value="Glycos_transf_1"/>
    <property type="match status" value="1"/>
</dbReference>
<evidence type="ECO:0000259" key="13">
    <source>
        <dbReference type="Pfam" id="PF00534"/>
    </source>
</evidence>
<proteinExistence type="predicted"/>
<keyword evidence="9 12" id="KW-1133">Transmembrane helix</keyword>